<evidence type="ECO:0000313" key="2">
    <source>
        <dbReference type="EMBL" id="KAK7317383.1"/>
    </source>
</evidence>
<gene>
    <name evidence="2" type="ORF">RJT34_01553</name>
</gene>
<proteinExistence type="predicted"/>
<dbReference type="EMBL" id="JAYKXN010000001">
    <property type="protein sequence ID" value="KAK7317383.1"/>
    <property type="molecule type" value="Genomic_DNA"/>
</dbReference>
<accession>A0AAN9KJJ0</accession>
<evidence type="ECO:0000256" key="1">
    <source>
        <dbReference type="SAM" id="MobiDB-lite"/>
    </source>
</evidence>
<dbReference type="GO" id="GO:0043622">
    <property type="term" value="P:cortical microtubule organization"/>
    <property type="evidence" value="ECO:0007669"/>
    <property type="project" value="TreeGrafter"/>
</dbReference>
<dbReference type="PANTHER" id="PTHR31949:SF6">
    <property type="entry name" value="DUF4005 DOMAIN-CONTAINING PROTEIN"/>
    <property type="match status" value="1"/>
</dbReference>
<feature type="compositionally biased region" description="Basic residues" evidence="1">
    <location>
        <begin position="363"/>
        <end position="372"/>
    </location>
</feature>
<dbReference type="PANTHER" id="PTHR31949">
    <property type="entry name" value="GASTRIC MUCIN-LIKE PROTEIN"/>
    <property type="match status" value="1"/>
</dbReference>
<keyword evidence="3" id="KW-1185">Reference proteome</keyword>
<protein>
    <submittedName>
        <fullName evidence="2">Uncharacterized protein</fullName>
    </submittedName>
</protein>
<name>A0AAN9KJJ0_CLITE</name>
<sequence length="401" mass="45016">MMMKGSMKGRMEQERDRDEDLTLFSELRKRQNERISSLLHCVSEEYEYDANGASGKFSLYRIPSSGKKEYGLDFLETSSKNDYDWLKTPPATPLFPSLEMEPSAQLVVQKEIPISQPISRFARSEVEAAKPKANHTDSTKAKLPKRSITPSHNRQRPSIIKNTTNEHQISTRPTIPNKSTTSNANIEHDATINNTKSTPQKQPNNADFFALDAKKTIETNESQRKPKARGVSPSVRSKIVISNVLELSNVAPPNLRTEQRSSSTTRGRSTTRASSIVVGIQYHDPTPKACRPLRSPSPSMANGAWNQSEKSITNLRAQKDTFTLAASNTNESRAHFKGSKMVEKVVNARKSNMHQVDKETKPKSLKYKHSTRPPRTMVRLKVFAAFCLYTNNRLETASEPG</sequence>
<feature type="compositionally biased region" description="Polar residues" evidence="1">
    <location>
        <begin position="160"/>
        <end position="183"/>
    </location>
</feature>
<feature type="compositionally biased region" description="Low complexity" evidence="1">
    <location>
        <begin position="260"/>
        <end position="275"/>
    </location>
</feature>
<dbReference type="AlphaFoldDB" id="A0AAN9KJJ0"/>
<feature type="region of interest" description="Disordered" evidence="1">
    <location>
        <begin position="352"/>
        <end position="372"/>
    </location>
</feature>
<feature type="region of interest" description="Disordered" evidence="1">
    <location>
        <begin position="252"/>
        <end position="304"/>
    </location>
</feature>
<dbReference type="GO" id="GO:0055028">
    <property type="term" value="C:cortical microtubule"/>
    <property type="evidence" value="ECO:0007669"/>
    <property type="project" value="TreeGrafter"/>
</dbReference>
<dbReference type="Proteomes" id="UP001359559">
    <property type="component" value="Unassembled WGS sequence"/>
</dbReference>
<comment type="caution">
    <text evidence="2">The sequence shown here is derived from an EMBL/GenBank/DDBJ whole genome shotgun (WGS) entry which is preliminary data.</text>
</comment>
<evidence type="ECO:0000313" key="3">
    <source>
        <dbReference type="Proteomes" id="UP001359559"/>
    </source>
</evidence>
<feature type="region of interest" description="Disordered" evidence="1">
    <location>
        <begin position="126"/>
        <end position="183"/>
    </location>
</feature>
<feature type="compositionally biased region" description="Basic and acidic residues" evidence="1">
    <location>
        <begin position="126"/>
        <end position="140"/>
    </location>
</feature>
<reference evidence="2 3" key="1">
    <citation type="submission" date="2024-01" db="EMBL/GenBank/DDBJ databases">
        <title>The genomes of 5 underutilized Papilionoideae crops provide insights into root nodulation and disease resistance.</title>
        <authorList>
            <person name="Yuan L."/>
        </authorList>
    </citation>
    <scope>NUCLEOTIDE SEQUENCE [LARGE SCALE GENOMIC DNA]</scope>
    <source>
        <strain evidence="2">LY-2023</strain>
        <tissue evidence="2">Leaf</tissue>
    </source>
</reference>
<organism evidence="2 3">
    <name type="scientific">Clitoria ternatea</name>
    <name type="common">Butterfly pea</name>
    <dbReference type="NCBI Taxonomy" id="43366"/>
    <lineage>
        <taxon>Eukaryota</taxon>
        <taxon>Viridiplantae</taxon>
        <taxon>Streptophyta</taxon>
        <taxon>Embryophyta</taxon>
        <taxon>Tracheophyta</taxon>
        <taxon>Spermatophyta</taxon>
        <taxon>Magnoliopsida</taxon>
        <taxon>eudicotyledons</taxon>
        <taxon>Gunneridae</taxon>
        <taxon>Pentapetalae</taxon>
        <taxon>rosids</taxon>
        <taxon>fabids</taxon>
        <taxon>Fabales</taxon>
        <taxon>Fabaceae</taxon>
        <taxon>Papilionoideae</taxon>
        <taxon>50 kb inversion clade</taxon>
        <taxon>NPAAA clade</taxon>
        <taxon>indigoferoid/millettioid clade</taxon>
        <taxon>Phaseoleae</taxon>
        <taxon>Clitoria</taxon>
    </lineage>
</organism>